<evidence type="ECO:0000313" key="17">
    <source>
        <dbReference type="EMBL" id="PNW77812.1"/>
    </source>
</evidence>
<evidence type="ECO:0000256" key="11">
    <source>
        <dbReference type="ARBA" id="ARBA00023098"/>
    </source>
</evidence>
<keyword evidence="8" id="KW-0460">Magnesium</keyword>
<protein>
    <submittedName>
        <fullName evidence="16">Putative sphingomylinase</fullName>
    </submittedName>
</protein>
<dbReference type="ExpressionAtlas" id="Q0ZAI8">
    <property type="expression patterns" value="baseline and differential"/>
</dbReference>
<keyword evidence="9" id="KW-0746">Sphingolipid metabolism</keyword>
<comment type="pathway">
    <text evidence="3">Sphingolipid metabolism.</text>
</comment>
<dbReference type="OrthoDB" id="387657at2759"/>
<dbReference type="GO" id="GO:0004620">
    <property type="term" value="F:phospholipase activity"/>
    <property type="evidence" value="ECO:0000318"/>
    <property type="project" value="GO_Central"/>
</dbReference>
<accession>Q0ZAI8</accession>
<evidence type="ECO:0000256" key="9">
    <source>
        <dbReference type="ARBA" id="ARBA00022919"/>
    </source>
</evidence>
<dbReference type="PANTHER" id="PTHR16320">
    <property type="entry name" value="SPHINGOMYELINASE FAMILY MEMBER"/>
    <property type="match status" value="1"/>
</dbReference>
<comment type="subcellular location">
    <subcellularLocation>
        <location evidence="1">Membrane</location>
        <topology evidence="1">Multi-pass membrane protein</topology>
    </subcellularLocation>
</comment>
<evidence type="ECO:0000313" key="18">
    <source>
        <dbReference type="Proteomes" id="UP000006906"/>
    </source>
</evidence>
<dbReference type="Pfam" id="PF03372">
    <property type="entry name" value="Exo_endo_phos"/>
    <property type="match status" value="1"/>
</dbReference>
<evidence type="ECO:0000256" key="2">
    <source>
        <dbReference type="ARBA" id="ARBA00004760"/>
    </source>
</evidence>
<evidence type="ECO:0000256" key="1">
    <source>
        <dbReference type="ARBA" id="ARBA00004141"/>
    </source>
</evidence>
<dbReference type="Proteomes" id="UP000006906">
    <property type="component" value="Chromosome 10"/>
</dbReference>
<reference evidence="17 18" key="2">
    <citation type="journal article" date="2007" name="Science">
        <title>The Chlamydomonas genome reveals the evolution of key animal and plant functions.</title>
        <authorList>
            <person name="Merchant S.S."/>
            <person name="Prochnik S.E."/>
            <person name="Vallon O."/>
            <person name="Harris E.H."/>
            <person name="Karpowicz S.J."/>
            <person name="Witman G.B."/>
            <person name="Terry A."/>
            <person name="Salamov A."/>
            <person name="Fritz-Laylin L.K."/>
            <person name="Marechal-Drouard L."/>
            <person name="Marshall W.F."/>
            <person name="Qu L.H."/>
            <person name="Nelson D.R."/>
            <person name="Sanderfoot A.A."/>
            <person name="Spalding M.H."/>
            <person name="Kapitonov V.V."/>
            <person name="Ren Q."/>
            <person name="Ferris P."/>
            <person name="Lindquist E."/>
            <person name="Shapiro H."/>
            <person name="Lucas S.M."/>
            <person name="Grimwood J."/>
            <person name="Schmutz J."/>
            <person name="Cardol P."/>
            <person name="Cerutti H."/>
            <person name="Chanfreau G."/>
            <person name="Chen C.L."/>
            <person name="Cognat V."/>
            <person name="Croft M.T."/>
            <person name="Dent R."/>
            <person name="Dutcher S."/>
            <person name="Fernandez E."/>
            <person name="Fukuzawa H."/>
            <person name="Gonzalez-Ballester D."/>
            <person name="Gonzalez-Halphen D."/>
            <person name="Hallmann A."/>
            <person name="Hanikenne M."/>
            <person name="Hippler M."/>
            <person name="Inwood W."/>
            <person name="Jabbari K."/>
            <person name="Kalanon M."/>
            <person name="Kuras R."/>
            <person name="Lefebvre P.A."/>
            <person name="Lemaire S.D."/>
            <person name="Lobanov A.V."/>
            <person name="Lohr M."/>
            <person name="Manuell A."/>
            <person name="Meier I."/>
            <person name="Mets L."/>
            <person name="Mittag M."/>
            <person name="Mittelmeier T."/>
            <person name="Moroney J.V."/>
            <person name="Moseley J."/>
            <person name="Napoli C."/>
            <person name="Nedelcu A.M."/>
            <person name="Niyogi K."/>
            <person name="Novoselov S.V."/>
            <person name="Paulsen I.T."/>
            <person name="Pazour G."/>
            <person name="Purton S."/>
            <person name="Ral J.P."/>
            <person name="Riano-Pachon D.M."/>
            <person name="Riekhof W."/>
            <person name="Rymarquis L."/>
            <person name="Schroda M."/>
            <person name="Stern D."/>
            <person name="Umen J."/>
            <person name="Willows R."/>
            <person name="Wilson N."/>
            <person name="Zimmer S.L."/>
            <person name="Allmer J."/>
            <person name="Balk J."/>
            <person name="Bisova K."/>
            <person name="Chen C.J."/>
            <person name="Elias M."/>
            <person name="Gendler K."/>
            <person name="Hauser C."/>
            <person name="Lamb M.R."/>
            <person name="Ledford H."/>
            <person name="Long J.C."/>
            <person name="Minagawa J."/>
            <person name="Page M.D."/>
            <person name="Pan J."/>
            <person name="Pootakham W."/>
            <person name="Roje S."/>
            <person name="Rose A."/>
            <person name="Stahlberg E."/>
            <person name="Terauchi A.M."/>
            <person name="Yang P."/>
            <person name="Ball S."/>
            <person name="Bowler C."/>
            <person name="Dieckmann C.L."/>
            <person name="Gladyshev V.N."/>
            <person name="Green P."/>
            <person name="Jorgensen R."/>
            <person name="Mayfield S."/>
            <person name="Mueller-Roeber B."/>
            <person name="Rajamani S."/>
            <person name="Sayre R.T."/>
            <person name="Brokstein P."/>
            <person name="Dubchak I."/>
            <person name="Goodstein D."/>
            <person name="Hornick L."/>
            <person name="Huang Y.W."/>
            <person name="Jhaveri J."/>
            <person name="Luo Y."/>
            <person name="Martinez D."/>
            <person name="Ngau W.C."/>
            <person name="Otillar B."/>
            <person name="Poliakov A."/>
            <person name="Porter A."/>
            <person name="Szajkowski L."/>
            <person name="Werner G."/>
            <person name="Zhou K."/>
            <person name="Grigoriev I.V."/>
            <person name="Rokhsar D.S."/>
            <person name="Grossman A.R."/>
        </authorList>
    </citation>
    <scope>NUCLEOTIDE SEQUENCE [LARGE SCALE GENOMIC DNA]</scope>
    <source>
        <strain evidence="18">CC-503</strain>
        <strain evidence="17">CC-503 cw92 mt+</strain>
    </source>
</reference>
<evidence type="ECO:0000256" key="14">
    <source>
        <dbReference type="SAM" id="Phobius"/>
    </source>
</evidence>
<evidence type="ECO:0000256" key="10">
    <source>
        <dbReference type="ARBA" id="ARBA00022989"/>
    </source>
</evidence>
<feature type="region of interest" description="Disordered" evidence="13">
    <location>
        <begin position="301"/>
        <end position="396"/>
    </location>
</feature>
<evidence type="ECO:0000256" key="8">
    <source>
        <dbReference type="ARBA" id="ARBA00022842"/>
    </source>
</evidence>
<feature type="domain" description="Endonuclease/exonuclease/phosphatase" evidence="15">
    <location>
        <begin position="7"/>
        <end position="281"/>
    </location>
</feature>
<dbReference type="GO" id="GO:0006665">
    <property type="term" value="P:sphingolipid metabolic process"/>
    <property type="evidence" value="ECO:0007669"/>
    <property type="project" value="UniProtKB-KW"/>
</dbReference>
<dbReference type="GO" id="GO:0046872">
    <property type="term" value="F:metal ion binding"/>
    <property type="evidence" value="ECO:0007669"/>
    <property type="project" value="UniProtKB-KW"/>
</dbReference>
<keyword evidence="10 14" id="KW-1133">Transmembrane helix</keyword>
<comment type="similarity">
    <text evidence="4">Belongs to the neutral sphingomyelinase family.</text>
</comment>
<dbReference type="InterPro" id="IPR038772">
    <property type="entry name" value="Sph/SMPD2-like"/>
</dbReference>
<feature type="transmembrane region" description="Helical" evidence="14">
    <location>
        <begin position="427"/>
        <end position="445"/>
    </location>
</feature>
<proteinExistence type="evidence at transcript level"/>
<feature type="transmembrane region" description="Helical" evidence="14">
    <location>
        <begin position="457"/>
        <end position="476"/>
    </location>
</feature>
<keyword evidence="6" id="KW-0479">Metal-binding</keyword>
<dbReference type="EMBL" id="DQ649006">
    <property type="protein sequence ID" value="ABG38182.1"/>
    <property type="molecule type" value="mRNA"/>
</dbReference>
<keyword evidence="7" id="KW-0378">Hydrolase</keyword>
<dbReference type="PANTHER" id="PTHR16320:SF24">
    <property type="entry name" value="PHOSPHODIESTERASE, PUTATIVE-RELATED"/>
    <property type="match status" value="1"/>
</dbReference>
<evidence type="ECO:0000256" key="6">
    <source>
        <dbReference type="ARBA" id="ARBA00022723"/>
    </source>
</evidence>
<gene>
    <name evidence="16" type="primary">SM</name>
    <name evidence="17" type="ORF">CHLRE_10g452900v5</name>
</gene>
<evidence type="ECO:0000256" key="4">
    <source>
        <dbReference type="ARBA" id="ARBA00006335"/>
    </source>
</evidence>
<evidence type="ECO:0000313" key="16">
    <source>
        <dbReference type="EMBL" id="ABG38182.1"/>
    </source>
</evidence>
<evidence type="ECO:0000256" key="5">
    <source>
        <dbReference type="ARBA" id="ARBA00022692"/>
    </source>
</evidence>
<reference evidence="16" key="1">
    <citation type="submission" date="2006-05" db="EMBL/GenBank/DDBJ databases">
        <title>Chlamydomonas reinhardtii putative sphingomylinase mRNA.</title>
        <authorList>
            <person name="Wang Y."/>
            <person name="Spalding M.H."/>
        </authorList>
    </citation>
    <scope>NUCLEOTIDE SEQUENCE</scope>
</reference>
<feature type="compositionally biased region" description="Low complexity" evidence="13">
    <location>
        <begin position="313"/>
        <end position="330"/>
    </location>
</feature>
<dbReference type="OMA" id="THANWVH"/>
<sequence>MAQLKLLTFNTWGLPMASKDHPLRLGRQAEYFRNEGRDLDIVFLQEVWTPEYVKLLSDAGADAGLTHITTFDGGVFGAGLMLMSRYPITDLAFRTFSVRGEPGALEGEAMAGKGIGYARVVLPSGSAMHLFNTHTHANWVHSVKADEQLPDVKVPTDSFAPFRTAHMLDAVAFMKPIVEAAAAAGELVFAAGDWNVPYDNLEACLLQSLLPCLKDSWQAAGHAPLDPEGNTCGCPTNVYTGSIIGGYVPERIDFIWTNAHVLSCEAVLRRMPGTELNYSDHHAVQVTAACQVAAQAAAAAPSAPQAKGDRVKASAAVPSESPSADSSGKAGSKPAVQLHAETASNTPHAGHDTTSGLPGPIAEARVSPTASSGSKAAGAAGPRGPLPGPEDPGHPARRARLLRLARRQLQDGLSAASVRLQSFKSRGWLSAAASVVALGVVYYGIMATTDHWAKRLCAGVAALGLVGSTSYGLYMVPLSCMDTASRRGLEQVGRMADVWLRVAEEQAQAQAAAGGGAGPEGGRKAAGKSA</sequence>
<evidence type="ECO:0000256" key="12">
    <source>
        <dbReference type="ARBA" id="ARBA00023136"/>
    </source>
</evidence>
<feature type="compositionally biased region" description="Low complexity" evidence="13">
    <location>
        <begin position="367"/>
        <end position="383"/>
    </location>
</feature>
<dbReference type="InterPro" id="IPR005135">
    <property type="entry name" value="Endo/exonuclease/phosphatase"/>
</dbReference>
<dbReference type="STRING" id="3055.Q0ZAI8"/>
<dbReference type="GO" id="GO:0004767">
    <property type="term" value="F:sphingomyelin phosphodiesterase activity"/>
    <property type="evidence" value="ECO:0007669"/>
    <property type="project" value="InterPro"/>
</dbReference>
<keyword evidence="11" id="KW-0443">Lipid metabolism</keyword>
<evidence type="ECO:0000256" key="3">
    <source>
        <dbReference type="ARBA" id="ARBA00004991"/>
    </source>
</evidence>
<evidence type="ECO:0000256" key="7">
    <source>
        <dbReference type="ARBA" id="ARBA00022801"/>
    </source>
</evidence>
<dbReference type="EMBL" id="CM008971">
    <property type="protein sequence ID" value="PNW77812.1"/>
    <property type="molecule type" value="Genomic_DNA"/>
</dbReference>
<dbReference type="AlphaFoldDB" id="Q0ZAI8"/>
<comment type="pathway">
    <text evidence="2">Lipid metabolism; sphingolipid metabolism.</text>
</comment>
<dbReference type="InterPro" id="IPR036691">
    <property type="entry name" value="Endo/exonu/phosph_ase_sf"/>
</dbReference>
<keyword evidence="18" id="KW-1185">Reference proteome</keyword>
<organism evidence="16">
    <name type="scientific">Chlamydomonas reinhardtii</name>
    <name type="common">Chlamydomonas smithii</name>
    <dbReference type="NCBI Taxonomy" id="3055"/>
    <lineage>
        <taxon>Eukaryota</taxon>
        <taxon>Viridiplantae</taxon>
        <taxon>Chlorophyta</taxon>
        <taxon>core chlorophytes</taxon>
        <taxon>Chlorophyceae</taxon>
        <taxon>CS clade</taxon>
        <taxon>Chlamydomonadales</taxon>
        <taxon>Chlamydomonadaceae</taxon>
        <taxon>Chlamydomonas</taxon>
    </lineage>
</organism>
<evidence type="ECO:0000256" key="13">
    <source>
        <dbReference type="SAM" id="MobiDB-lite"/>
    </source>
</evidence>
<name>Q0ZAI8_CHLRE</name>
<dbReference type="Gene3D" id="3.60.10.10">
    <property type="entry name" value="Endonuclease/exonuclease/phosphatase"/>
    <property type="match status" value="1"/>
</dbReference>
<keyword evidence="12 14" id="KW-0472">Membrane</keyword>
<reference evidence="17" key="3">
    <citation type="submission" date="2017-07" db="EMBL/GenBank/DDBJ databases">
        <title>WGS assembly of Chlamydomonas reinhardtii.</title>
        <authorList>
            <consortium name="Chlamydomonas Annotation Team"/>
            <consortium name="JGI Annotation Team"/>
            <person name="Merchant S.S."/>
            <person name="Prochnik S.E."/>
            <person name="Vallon O."/>
            <person name="Harris E.H."/>
            <person name="Karpowicz S.J."/>
            <person name="Witman G.B."/>
            <person name="Terry A."/>
            <person name="Salamov A."/>
            <person name="Fritz-Laylin L.K."/>
            <person name="Marechal-Drouard L."/>
            <person name="Marshall W.F."/>
            <person name="Qu L.H."/>
            <person name="Nelson D.R."/>
            <person name="Sanderfoot A.A."/>
            <person name="Spalding M.H."/>
            <person name="Kapitonov V.V."/>
            <person name="Ren Q."/>
            <person name="Ferris P."/>
            <person name="Lindquist E."/>
            <person name="Shapiro H."/>
            <person name="Lucas S.M."/>
            <person name="Grimwood J."/>
            <person name="Schmutz J."/>
            <person name="Grigoriev I.V."/>
            <person name="Rokhsar D.S."/>
        </authorList>
    </citation>
    <scope>NUCLEOTIDE SEQUENCE</scope>
    <source>
        <strain evidence="17">CC-503 cw92 mt+</strain>
    </source>
</reference>
<dbReference type="SUPFAM" id="SSF56219">
    <property type="entry name" value="DNase I-like"/>
    <property type="match status" value="1"/>
</dbReference>
<dbReference type="Gramene" id="PNW77812">
    <property type="protein sequence ID" value="PNW77812"/>
    <property type="gene ID" value="CHLRE_10g452900v5"/>
</dbReference>
<feature type="compositionally biased region" description="Polar residues" evidence="13">
    <location>
        <begin position="342"/>
        <end position="356"/>
    </location>
</feature>
<dbReference type="GO" id="GO:0016020">
    <property type="term" value="C:membrane"/>
    <property type="evidence" value="ECO:0007669"/>
    <property type="project" value="UniProtKB-SubCell"/>
</dbReference>
<evidence type="ECO:0000259" key="15">
    <source>
        <dbReference type="Pfam" id="PF03372"/>
    </source>
</evidence>
<keyword evidence="5 14" id="KW-0812">Transmembrane</keyword>
<feature type="region of interest" description="Disordered" evidence="13">
    <location>
        <begin position="510"/>
        <end position="530"/>
    </location>
</feature>